<protein>
    <submittedName>
        <fullName evidence="4">WxL domain-containing protein</fullName>
    </submittedName>
</protein>
<feature type="chain" id="PRO_5037887810" evidence="2">
    <location>
        <begin position="28"/>
        <end position="268"/>
    </location>
</feature>
<keyword evidence="5" id="KW-1185">Reference proteome</keyword>
<name>A0A940PC67_9ENTE</name>
<dbReference type="Pfam" id="PF13731">
    <property type="entry name" value="WxL"/>
    <property type="match status" value="1"/>
</dbReference>
<sequence>MKLRSLCALTLVTVLGTSLVGSVTASAAADTLGSAGKVKVEEGTIKPTDPTIDPEDKDKVLPDQPLINVNPDAGSLVVSRTTDLDFGSIASSVSDVVQPAIPVPLKDGEGKDVTRGALVQFGDIRSGGLYGYTVTAELTQQFTYGTNVLTGSEISYSNGILVTPSANTNTVPGTFQTGFKLAKDSATGNGAQDIVTADKTLKEGKGQYTIEFGQSDQYDPAQGTGGTKDTAKDAIKLTVPASTASSMAETSGTDTYNAEITWKIVAAK</sequence>
<dbReference type="AlphaFoldDB" id="A0A940PC67"/>
<feature type="region of interest" description="Disordered" evidence="1">
    <location>
        <begin position="213"/>
        <end position="232"/>
    </location>
</feature>
<dbReference type="RefSeq" id="WP_209524940.1">
    <property type="nucleotide sequence ID" value="NZ_JAEEGA010000002.1"/>
</dbReference>
<dbReference type="Proteomes" id="UP000674938">
    <property type="component" value="Unassembled WGS sequence"/>
</dbReference>
<keyword evidence="2" id="KW-0732">Signal</keyword>
<feature type="domain" description="WxL" evidence="3">
    <location>
        <begin position="29"/>
        <end position="266"/>
    </location>
</feature>
<dbReference type="EMBL" id="JAEEGA010000002">
    <property type="protein sequence ID" value="MBP1040043.1"/>
    <property type="molecule type" value="Genomic_DNA"/>
</dbReference>
<reference evidence="4" key="1">
    <citation type="submission" date="2020-12" db="EMBL/GenBank/DDBJ databases">
        <title>Vagococcus allomyrinae sp. nov. and Enterococcus lavae sp. nov., isolated from the larvae of Allomyrina dichotoma.</title>
        <authorList>
            <person name="Lee S.D."/>
        </authorList>
    </citation>
    <scope>NUCLEOTIDE SEQUENCE</scope>
    <source>
        <strain evidence="4">BWB3-3</strain>
    </source>
</reference>
<dbReference type="InterPro" id="IPR027994">
    <property type="entry name" value="WxL_dom"/>
</dbReference>
<proteinExistence type="predicted"/>
<organism evidence="4 5">
    <name type="scientific">Vagococcus allomyrinae</name>
    <dbReference type="NCBI Taxonomy" id="2794353"/>
    <lineage>
        <taxon>Bacteria</taxon>
        <taxon>Bacillati</taxon>
        <taxon>Bacillota</taxon>
        <taxon>Bacilli</taxon>
        <taxon>Lactobacillales</taxon>
        <taxon>Enterococcaceae</taxon>
        <taxon>Vagococcus</taxon>
    </lineage>
</organism>
<evidence type="ECO:0000259" key="3">
    <source>
        <dbReference type="Pfam" id="PF13731"/>
    </source>
</evidence>
<feature type="signal peptide" evidence="2">
    <location>
        <begin position="1"/>
        <end position="27"/>
    </location>
</feature>
<gene>
    <name evidence="4" type="ORF">I6N95_03355</name>
</gene>
<evidence type="ECO:0000313" key="5">
    <source>
        <dbReference type="Proteomes" id="UP000674938"/>
    </source>
</evidence>
<comment type="caution">
    <text evidence="4">The sequence shown here is derived from an EMBL/GenBank/DDBJ whole genome shotgun (WGS) entry which is preliminary data.</text>
</comment>
<evidence type="ECO:0000256" key="2">
    <source>
        <dbReference type="SAM" id="SignalP"/>
    </source>
</evidence>
<evidence type="ECO:0000313" key="4">
    <source>
        <dbReference type="EMBL" id="MBP1040043.1"/>
    </source>
</evidence>
<evidence type="ECO:0000256" key="1">
    <source>
        <dbReference type="SAM" id="MobiDB-lite"/>
    </source>
</evidence>
<accession>A0A940PC67</accession>